<evidence type="ECO:0000256" key="7">
    <source>
        <dbReference type="ARBA" id="ARBA00022989"/>
    </source>
</evidence>
<evidence type="ECO:0000256" key="12">
    <source>
        <dbReference type="ARBA" id="ARBA00042475"/>
    </source>
</evidence>
<evidence type="ECO:0000256" key="6">
    <source>
        <dbReference type="ARBA" id="ARBA00022692"/>
    </source>
</evidence>
<feature type="transmembrane region" description="Helical" evidence="14">
    <location>
        <begin position="105"/>
        <end position="124"/>
    </location>
</feature>
<comment type="function">
    <text evidence="14">Converts heme B (protoheme IX) to heme O by substitution of the vinyl group on carbon 2 of heme B porphyrin ring with a hydroxyethyl farnesyl side group.</text>
</comment>
<comment type="caution">
    <text evidence="15">The sequence shown here is derived from an EMBL/GenBank/DDBJ whole genome shotgun (WGS) entry which is preliminary data.</text>
</comment>
<evidence type="ECO:0000256" key="2">
    <source>
        <dbReference type="ARBA" id="ARBA00004919"/>
    </source>
</evidence>
<evidence type="ECO:0000313" key="15">
    <source>
        <dbReference type="EMBL" id="GLI38291.1"/>
    </source>
</evidence>
<dbReference type="GO" id="GO:0008495">
    <property type="term" value="F:protoheme IX farnesyltransferase activity"/>
    <property type="evidence" value="ECO:0007669"/>
    <property type="project" value="UniProtKB-UniRule"/>
</dbReference>
<sequence>MIAGTGRLLRPRLALLNGIAAMAGCLLAPEGAAMSLIGASLAGVTLLAAGGSALNQVMERDLDLLMERTRHRPLPTGELSPRAATAIGGICIVAGLVVLAGAGGIFPPLLGAGALAWYLGIYTPLKRRTPFALLAGAVSGAVPPLVGWAVTGGNLVDFRIVLVAGLLYLWQIPHFWLLQCRHAEDYRRTGLPLFAPGVTAGSPVFRVWIGAFAAGTLLLPLFGIIGGGAALGFCAFSLLLVLLALSRADVALFSSLNLFPLLIVLALYLQR</sequence>
<proteinExistence type="inferred from homology"/>
<gene>
    <name evidence="14 15" type="primary">ctaB</name>
    <name evidence="15" type="ORF">GHYDROH2_17920</name>
</gene>
<feature type="transmembrane region" description="Helical" evidence="14">
    <location>
        <begin position="79"/>
        <end position="99"/>
    </location>
</feature>
<dbReference type="CDD" id="cd13957">
    <property type="entry name" value="PT_UbiA_Cox10"/>
    <property type="match status" value="1"/>
</dbReference>
<dbReference type="AlphaFoldDB" id="A0A9W6G0L1"/>
<dbReference type="GO" id="GO:0048034">
    <property type="term" value="P:heme O biosynthetic process"/>
    <property type="evidence" value="ECO:0007669"/>
    <property type="project" value="UniProtKB-UniRule"/>
</dbReference>
<evidence type="ECO:0000256" key="11">
    <source>
        <dbReference type="ARBA" id="ARBA00040810"/>
    </source>
</evidence>
<organism evidence="15 16">
    <name type="scientific">Geobacter hydrogenophilus</name>
    <dbReference type="NCBI Taxonomy" id="40983"/>
    <lineage>
        <taxon>Bacteria</taxon>
        <taxon>Pseudomonadati</taxon>
        <taxon>Thermodesulfobacteriota</taxon>
        <taxon>Desulfuromonadia</taxon>
        <taxon>Geobacterales</taxon>
        <taxon>Geobacteraceae</taxon>
        <taxon>Geobacter</taxon>
    </lineage>
</organism>
<dbReference type="Proteomes" id="UP001144352">
    <property type="component" value="Unassembled WGS sequence"/>
</dbReference>
<keyword evidence="8 14" id="KW-0350">Heme biosynthesis</keyword>
<reference evidence="15" key="1">
    <citation type="submission" date="2022-12" db="EMBL/GenBank/DDBJ databases">
        <title>Reference genome sequencing for broad-spectrum identification of bacterial and archaeal isolates by mass spectrometry.</title>
        <authorList>
            <person name="Sekiguchi Y."/>
            <person name="Tourlousse D.M."/>
        </authorList>
    </citation>
    <scope>NUCLEOTIDE SEQUENCE</scope>
    <source>
        <strain evidence="15">H2</strain>
    </source>
</reference>
<feature type="transmembrane region" description="Helical" evidence="14">
    <location>
        <begin position="156"/>
        <end position="178"/>
    </location>
</feature>
<comment type="miscellaneous">
    <text evidence="14">Carbon 2 of the heme B porphyrin ring is defined according to the Fischer nomenclature.</text>
</comment>
<dbReference type="PANTHER" id="PTHR43448">
    <property type="entry name" value="PROTOHEME IX FARNESYLTRANSFERASE, MITOCHONDRIAL"/>
    <property type="match status" value="1"/>
</dbReference>
<dbReference type="HAMAP" id="MF_00154">
    <property type="entry name" value="CyoE_CtaB"/>
    <property type="match status" value="1"/>
</dbReference>
<dbReference type="InterPro" id="IPR044878">
    <property type="entry name" value="UbiA_sf"/>
</dbReference>
<accession>A0A9W6G0L1</accession>
<dbReference type="EC" id="2.5.1.141" evidence="3 14"/>
<dbReference type="GO" id="GO:0005886">
    <property type="term" value="C:plasma membrane"/>
    <property type="evidence" value="ECO:0007669"/>
    <property type="project" value="UniProtKB-SubCell"/>
</dbReference>
<evidence type="ECO:0000313" key="16">
    <source>
        <dbReference type="Proteomes" id="UP001144352"/>
    </source>
</evidence>
<feature type="transmembrane region" description="Helical" evidence="14">
    <location>
        <begin position="190"/>
        <end position="209"/>
    </location>
</feature>
<name>A0A9W6G0L1_9BACT</name>
<evidence type="ECO:0000256" key="9">
    <source>
        <dbReference type="ARBA" id="ARBA00023136"/>
    </source>
</evidence>
<comment type="similarity">
    <text evidence="14">Belongs to the UbiA prenyltransferase family. Protoheme IX farnesyltransferase subfamily.</text>
</comment>
<dbReference type="PANTHER" id="PTHR43448:SF7">
    <property type="entry name" value="4-HYDROXYBENZOATE SOLANESYLTRANSFERASE"/>
    <property type="match status" value="1"/>
</dbReference>
<comment type="subcellular location">
    <subcellularLocation>
        <location evidence="1 14">Cell membrane</location>
        <topology evidence="1 14">Multi-pass membrane protein</topology>
    </subcellularLocation>
</comment>
<keyword evidence="9 14" id="KW-0472">Membrane</keyword>
<keyword evidence="16" id="KW-1185">Reference proteome</keyword>
<dbReference type="InterPro" id="IPR000537">
    <property type="entry name" value="UbiA_prenyltransferase"/>
</dbReference>
<dbReference type="PROSITE" id="PS51257">
    <property type="entry name" value="PROKAR_LIPOPROTEIN"/>
    <property type="match status" value="1"/>
</dbReference>
<comment type="pathway">
    <text evidence="2 14">Porphyrin-containing compound metabolism; heme O biosynthesis; heme O from protoheme: step 1/1.</text>
</comment>
<evidence type="ECO:0000256" key="14">
    <source>
        <dbReference type="HAMAP-Rule" id="MF_00154"/>
    </source>
</evidence>
<comment type="catalytic activity">
    <reaction evidence="13 14">
        <text>heme b + (2E,6E)-farnesyl diphosphate + H2O = Fe(II)-heme o + diphosphate</text>
        <dbReference type="Rhea" id="RHEA:28070"/>
        <dbReference type="ChEBI" id="CHEBI:15377"/>
        <dbReference type="ChEBI" id="CHEBI:33019"/>
        <dbReference type="ChEBI" id="CHEBI:60344"/>
        <dbReference type="ChEBI" id="CHEBI:60530"/>
        <dbReference type="ChEBI" id="CHEBI:175763"/>
        <dbReference type="EC" id="2.5.1.141"/>
    </reaction>
</comment>
<dbReference type="RefSeq" id="WP_214187639.1">
    <property type="nucleotide sequence ID" value="NZ_BSDS01000001.1"/>
</dbReference>
<feature type="transmembrane region" description="Helical" evidence="14">
    <location>
        <begin position="131"/>
        <end position="150"/>
    </location>
</feature>
<keyword evidence="6 14" id="KW-0812">Transmembrane</keyword>
<dbReference type="PROSITE" id="PS00943">
    <property type="entry name" value="UBIA"/>
    <property type="match status" value="1"/>
</dbReference>
<evidence type="ECO:0000256" key="3">
    <source>
        <dbReference type="ARBA" id="ARBA00012292"/>
    </source>
</evidence>
<evidence type="ECO:0000256" key="10">
    <source>
        <dbReference type="ARBA" id="ARBA00030253"/>
    </source>
</evidence>
<keyword evidence="7 14" id="KW-1133">Transmembrane helix</keyword>
<feature type="transmembrane region" description="Helical" evidence="14">
    <location>
        <begin position="221"/>
        <end position="243"/>
    </location>
</feature>
<evidence type="ECO:0000256" key="5">
    <source>
        <dbReference type="ARBA" id="ARBA00022679"/>
    </source>
</evidence>
<keyword evidence="5 14" id="KW-0808">Transferase</keyword>
<dbReference type="EMBL" id="BSDS01000001">
    <property type="protein sequence ID" value="GLI38291.1"/>
    <property type="molecule type" value="Genomic_DNA"/>
</dbReference>
<keyword evidence="4 14" id="KW-1003">Cell membrane</keyword>
<evidence type="ECO:0000256" key="8">
    <source>
        <dbReference type="ARBA" id="ARBA00023133"/>
    </source>
</evidence>
<evidence type="ECO:0000256" key="4">
    <source>
        <dbReference type="ARBA" id="ARBA00022475"/>
    </source>
</evidence>
<protein>
    <recommendedName>
        <fullName evidence="11 14">Protoheme IX farnesyltransferase</fullName>
        <ecNumber evidence="3 14">2.5.1.141</ecNumber>
    </recommendedName>
    <alternativeName>
        <fullName evidence="12 14">Heme B farnesyltransferase</fullName>
    </alternativeName>
    <alternativeName>
        <fullName evidence="10 14">Heme O synthase</fullName>
    </alternativeName>
</protein>
<feature type="transmembrane region" description="Helical" evidence="14">
    <location>
        <begin position="250"/>
        <end position="269"/>
    </location>
</feature>
<feature type="transmembrane region" description="Helical" evidence="14">
    <location>
        <begin position="35"/>
        <end position="58"/>
    </location>
</feature>
<feature type="transmembrane region" description="Helical" evidence="14">
    <location>
        <begin position="12"/>
        <end position="29"/>
    </location>
</feature>
<evidence type="ECO:0000256" key="13">
    <source>
        <dbReference type="ARBA" id="ARBA00047690"/>
    </source>
</evidence>
<dbReference type="Pfam" id="PF01040">
    <property type="entry name" value="UbiA"/>
    <property type="match status" value="1"/>
</dbReference>
<evidence type="ECO:0000256" key="1">
    <source>
        <dbReference type="ARBA" id="ARBA00004651"/>
    </source>
</evidence>
<dbReference type="InterPro" id="IPR006369">
    <property type="entry name" value="Protohaem_IX_farnesylTrfase"/>
</dbReference>
<dbReference type="Gene3D" id="1.10.357.140">
    <property type="entry name" value="UbiA prenyltransferase"/>
    <property type="match status" value="1"/>
</dbReference>
<dbReference type="InterPro" id="IPR030470">
    <property type="entry name" value="UbiA_prenylTrfase_CS"/>
</dbReference>